<keyword evidence="3" id="KW-0238">DNA-binding</keyword>
<dbReference type="Gene3D" id="4.10.240.10">
    <property type="entry name" value="Zn(2)-C6 fungal-type DNA-binding domain"/>
    <property type="match status" value="1"/>
</dbReference>
<dbReference type="InterPro" id="IPR020448">
    <property type="entry name" value="Maltose_ferment_reg_DNA-bd"/>
</dbReference>
<dbReference type="PRINTS" id="PR00054">
    <property type="entry name" value="FUNGALZNCYS"/>
</dbReference>
<reference evidence="7 8" key="1">
    <citation type="submission" date="2017-11" db="EMBL/GenBank/DDBJ databases">
        <authorList>
            <person name="Kracher B."/>
        </authorList>
    </citation>
    <scope>NUCLEOTIDE SEQUENCE [LARGE SCALE GENOMIC DNA]</scope>
    <source>
        <strain evidence="7 8">RACE1</strain>
    </source>
</reference>
<sequence length="190" mass="21827">MDYVQTTAINTSNTTQSSNTSTSPPKRRRISRACDVCRKRKVKCDGKHPCTHCITNNLVCTYNRPSNRQKRLSIKEFEVMKRRLREVETLIDSYTRRRDGDDNSPSNTPHASDHLVDINTSDREVSDNQLERVPSLVHDTGSHDQDENVNDPFMVELSGVGLLQNTKGYVDEGLMFCNNSYTHPHYENYF</sequence>
<dbReference type="GO" id="GO:0003677">
    <property type="term" value="F:DNA binding"/>
    <property type="evidence" value="ECO:0007669"/>
    <property type="project" value="UniProtKB-KW"/>
</dbReference>
<feature type="compositionally biased region" description="Low complexity" evidence="5">
    <location>
        <begin position="1"/>
        <end position="23"/>
    </location>
</feature>
<dbReference type="GO" id="GO:0005634">
    <property type="term" value="C:nucleus"/>
    <property type="evidence" value="ECO:0007669"/>
    <property type="project" value="UniProtKB-SubCell"/>
</dbReference>
<dbReference type="CDD" id="cd00067">
    <property type="entry name" value="GAL4"/>
    <property type="match status" value="1"/>
</dbReference>
<dbReference type="PROSITE" id="PS00463">
    <property type="entry name" value="ZN2_CY6_FUNGAL_1"/>
    <property type="match status" value="1"/>
</dbReference>
<name>A0A383V1M0_BLUHO</name>
<evidence type="ECO:0000313" key="7">
    <source>
        <dbReference type="EMBL" id="SZF05725.1"/>
    </source>
</evidence>
<dbReference type="Pfam" id="PF00172">
    <property type="entry name" value="Zn_clus"/>
    <property type="match status" value="1"/>
</dbReference>
<organism evidence="7 8">
    <name type="scientific">Blumeria hordei</name>
    <name type="common">Barley powdery mildew</name>
    <name type="synonym">Blumeria graminis f. sp. hordei</name>
    <dbReference type="NCBI Taxonomy" id="2867405"/>
    <lineage>
        <taxon>Eukaryota</taxon>
        <taxon>Fungi</taxon>
        <taxon>Dikarya</taxon>
        <taxon>Ascomycota</taxon>
        <taxon>Pezizomycotina</taxon>
        <taxon>Leotiomycetes</taxon>
        <taxon>Erysiphales</taxon>
        <taxon>Erysiphaceae</taxon>
        <taxon>Blumeria</taxon>
    </lineage>
</organism>
<dbReference type="AlphaFoldDB" id="A0A383V1M0"/>
<dbReference type="InterPro" id="IPR036864">
    <property type="entry name" value="Zn2-C6_fun-type_DNA-bd_sf"/>
</dbReference>
<dbReference type="Proteomes" id="UP000275772">
    <property type="component" value="Unassembled WGS sequence"/>
</dbReference>
<proteinExistence type="predicted"/>
<dbReference type="SMART" id="SM00066">
    <property type="entry name" value="GAL4"/>
    <property type="match status" value="1"/>
</dbReference>
<gene>
    <name evidence="7" type="ORF">BLGHR1_16528</name>
</gene>
<evidence type="ECO:0000256" key="3">
    <source>
        <dbReference type="ARBA" id="ARBA00023125"/>
    </source>
</evidence>
<dbReference type="InterPro" id="IPR050987">
    <property type="entry name" value="AtrR-like"/>
</dbReference>
<evidence type="ECO:0000256" key="2">
    <source>
        <dbReference type="ARBA" id="ARBA00022723"/>
    </source>
</evidence>
<accession>A0A383V1M0</accession>
<dbReference type="GO" id="GO:0008270">
    <property type="term" value="F:zinc ion binding"/>
    <property type="evidence" value="ECO:0007669"/>
    <property type="project" value="InterPro"/>
</dbReference>
<dbReference type="GO" id="GO:0000981">
    <property type="term" value="F:DNA-binding transcription factor activity, RNA polymerase II-specific"/>
    <property type="evidence" value="ECO:0007669"/>
    <property type="project" value="InterPro"/>
</dbReference>
<dbReference type="PANTHER" id="PTHR46910:SF3">
    <property type="entry name" value="HALOTOLERANCE PROTEIN 9-RELATED"/>
    <property type="match status" value="1"/>
</dbReference>
<dbReference type="EMBL" id="UNSH01000083">
    <property type="protein sequence ID" value="SZF05725.1"/>
    <property type="molecule type" value="Genomic_DNA"/>
</dbReference>
<evidence type="ECO:0000313" key="8">
    <source>
        <dbReference type="Proteomes" id="UP000275772"/>
    </source>
</evidence>
<comment type="subcellular location">
    <subcellularLocation>
        <location evidence="1">Nucleus</location>
    </subcellularLocation>
</comment>
<evidence type="ECO:0000256" key="5">
    <source>
        <dbReference type="SAM" id="MobiDB-lite"/>
    </source>
</evidence>
<evidence type="ECO:0000259" key="6">
    <source>
        <dbReference type="PROSITE" id="PS50048"/>
    </source>
</evidence>
<evidence type="ECO:0000256" key="1">
    <source>
        <dbReference type="ARBA" id="ARBA00004123"/>
    </source>
</evidence>
<dbReference type="SUPFAM" id="SSF57701">
    <property type="entry name" value="Zn2/Cys6 DNA-binding domain"/>
    <property type="match status" value="1"/>
</dbReference>
<feature type="domain" description="Zn(2)-C6 fungal-type" evidence="6">
    <location>
        <begin position="33"/>
        <end position="62"/>
    </location>
</feature>
<dbReference type="VEuPathDB" id="FungiDB:BLGHR1_16528"/>
<keyword evidence="2" id="KW-0479">Metal-binding</keyword>
<evidence type="ECO:0000256" key="4">
    <source>
        <dbReference type="ARBA" id="ARBA00023242"/>
    </source>
</evidence>
<feature type="region of interest" description="Disordered" evidence="5">
    <location>
        <begin position="1"/>
        <end position="29"/>
    </location>
</feature>
<feature type="region of interest" description="Disordered" evidence="5">
    <location>
        <begin position="95"/>
        <end position="117"/>
    </location>
</feature>
<dbReference type="PROSITE" id="PS50048">
    <property type="entry name" value="ZN2_CY6_FUNGAL_2"/>
    <property type="match status" value="1"/>
</dbReference>
<keyword evidence="4" id="KW-0539">Nucleus</keyword>
<dbReference type="PANTHER" id="PTHR46910">
    <property type="entry name" value="TRANSCRIPTION FACTOR PDR1"/>
    <property type="match status" value="1"/>
</dbReference>
<dbReference type="InterPro" id="IPR001138">
    <property type="entry name" value="Zn2Cys6_DnaBD"/>
</dbReference>
<protein>
    <recommendedName>
        <fullName evidence="6">Zn(2)-C6 fungal-type domain-containing protein</fullName>
    </recommendedName>
</protein>